<evidence type="ECO:0000256" key="2">
    <source>
        <dbReference type="ARBA" id="ARBA00009824"/>
    </source>
</evidence>
<dbReference type="SUPFAM" id="SSF53474">
    <property type="entry name" value="alpha/beta-Hydrolases"/>
    <property type="match status" value="1"/>
</dbReference>
<evidence type="ECO:0000256" key="5">
    <source>
        <dbReference type="ARBA" id="ARBA00023136"/>
    </source>
</evidence>
<feature type="transmembrane region" description="Helical" evidence="7">
    <location>
        <begin position="562"/>
        <end position="585"/>
    </location>
</feature>
<organism evidence="8 9">
    <name type="scientific">Serendipita vermifera MAFF 305830</name>
    <dbReference type="NCBI Taxonomy" id="933852"/>
    <lineage>
        <taxon>Eukaryota</taxon>
        <taxon>Fungi</taxon>
        <taxon>Dikarya</taxon>
        <taxon>Basidiomycota</taxon>
        <taxon>Agaricomycotina</taxon>
        <taxon>Agaricomycetes</taxon>
        <taxon>Sebacinales</taxon>
        <taxon>Serendipitaceae</taxon>
        <taxon>Serendipita</taxon>
    </lineage>
</organism>
<feature type="transmembrane region" description="Helical" evidence="7">
    <location>
        <begin position="449"/>
        <end position="471"/>
    </location>
</feature>
<comment type="similarity">
    <text evidence="2">Belongs to the TMCO4 family.</text>
</comment>
<evidence type="ECO:0000256" key="7">
    <source>
        <dbReference type="SAM" id="Phobius"/>
    </source>
</evidence>
<dbReference type="InterPro" id="IPR029058">
    <property type="entry name" value="AB_hydrolase_fold"/>
</dbReference>
<dbReference type="HOGENOM" id="CLU_001695_0_1_1"/>
<proteinExistence type="inferred from homology"/>
<feature type="compositionally biased region" description="Pro residues" evidence="6">
    <location>
        <begin position="885"/>
        <end position="894"/>
    </location>
</feature>
<feature type="region of interest" description="Disordered" evidence="6">
    <location>
        <begin position="785"/>
        <end position="854"/>
    </location>
</feature>
<name>A0A0C2X244_SERVB</name>
<feature type="compositionally biased region" description="Low complexity" evidence="6">
    <location>
        <begin position="801"/>
        <end position="814"/>
    </location>
</feature>
<evidence type="ECO:0000313" key="8">
    <source>
        <dbReference type="EMBL" id="KIM32323.1"/>
    </source>
</evidence>
<reference evidence="9" key="2">
    <citation type="submission" date="2015-01" db="EMBL/GenBank/DDBJ databases">
        <title>Evolutionary Origins and Diversification of the Mycorrhizal Mutualists.</title>
        <authorList>
            <consortium name="DOE Joint Genome Institute"/>
            <consortium name="Mycorrhizal Genomics Consortium"/>
            <person name="Kohler A."/>
            <person name="Kuo A."/>
            <person name="Nagy L.G."/>
            <person name="Floudas D."/>
            <person name="Copeland A."/>
            <person name="Barry K.W."/>
            <person name="Cichocki N."/>
            <person name="Veneault-Fourrey C."/>
            <person name="LaButti K."/>
            <person name="Lindquist E.A."/>
            <person name="Lipzen A."/>
            <person name="Lundell T."/>
            <person name="Morin E."/>
            <person name="Murat C."/>
            <person name="Riley R."/>
            <person name="Ohm R."/>
            <person name="Sun H."/>
            <person name="Tunlid A."/>
            <person name="Henrissat B."/>
            <person name="Grigoriev I.V."/>
            <person name="Hibbett D.S."/>
            <person name="Martin F."/>
        </authorList>
    </citation>
    <scope>NUCLEOTIDE SEQUENCE [LARGE SCALE GENOMIC DNA]</scope>
    <source>
        <strain evidence="9">MAFF 305830</strain>
    </source>
</reference>
<comment type="subcellular location">
    <subcellularLocation>
        <location evidence="1">Membrane</location>
        <topology evidence="1">Multi-pass membrane protein</topology>
    </subcellularLocation>
</comment>
<dbReference type="OrthoDB" id="277931at2759"/>
<evidence type="ECO:0000256" key="4">
    <source>
        <dbReference type="ARBA" id="ARBA00022989"/>
    </source>
</evidence>
<feature type="region of interest" description="Disordered" evidence="6">
    <location>
        <begin position="872"/>
        <end position="968"/>
    </location>
</feature>
<feature type="transmembrane region" description="Helical" evidence="7">
    <location>
        <begin position="613"/>
        <end position="634"/>
    </location>
</feature>
<evidence type="ECO:0000313" key="9">
    <source>
        <dbReference type="Proteomes" id="UP000054097"/>
    </source>
</evidence>
<sequence>MASTIPKPIGPSSSSTWADAGDDEDDDFWQEMEVVKKEEPANGLDEEDLKKYRYVSPKKSRFTDAGNATGVYEDIDDRGREWRSKTTQATKEENDYTRLRLDEDEDSEEIHLRTKFLFDEEKAMTPLNQMQATKDLLTEAQRIAYVGVCYLTAREMILHLKKVGRKELANAVKAMELWSLKIMGRLYYHMELAMPEQKMIETLAEHGVTALDLVPPLMTTHTIANPEYDPIEAKKAEDERAAAAAAEADANATDDNEDDNGETIDAPAKPAPTVRLNDMSEPSHNRTRSNVRLQTTANVLEPSTPIEVAGVTTHLSNTETHVTLDIRWTVLCDLFLILIADSVYDSRSRVLLENVASKLGIGWSDIVRFEKRITDALEIEEGTESLESKEVIEGRIKSSKRRRYLMMGLATLGGGLVMGLTAGALAPVIGLGIVGALSSAGVAATTTAAITSAGGTIAIVTTGALTGSHIAGKGMMRRTQYVRTFEILPMHNNKRVSCILTIPGYMTSVDDDVRLPFSVLDSIVGDVFSVRWEPEMMGETGNALSILSTEVLSQVSTTVLQYTILTGLMSALTAPMLLTKLGYLIDNPWSNALDRAKSAGLVLADFLMARGLGVRPITLIGFSLGARVLFYCLVELARQKAFGIVQDVFLLGATVTVPTRTWIECRSVVAGRFVNGFARNDWILGYLFRATTGGINTVAGLRPIDNVPGLENVDLTDKISGHLSYRTYMPLILDQLGFPVSADYFDEPEEMIVADREVVREEEEEKAKAATSRRFSLFGGREKAANKARVSLPPGPDLAPRRSSSTSRSQTTTVVDDDDELPERLSLDGHPKATAKIGEKPVPLPEKSKEDDSKLPIHAGFDFKAISSAIASAKASGESELAPMAPLPVPPLPPFTRSHTTPMPKIEEPPSPTTPRAPNPHQKSFFSESDTRVNQEDKGFARRFEATRLDDASKENGMAYASQPPTASYESYQFATRRESLMARSKSQQETGNWSTPFDTPTPTLSFGGADGSIYTPGTGSTGRFDHGLETPATASSGFGMQSPFGQSYDYKAPTYNLSQNPVGGGSGYKFSDTSGGFKSNLGSNPMAGSSTISFGADDGTISVGPSASEKDVWAPKPIMGGSRKPSYAVNPWES</sequence>
<dbReference type="Pfam" id="PF05277">
    <property type="entry name" value="DUF726"/>
    <property type="match status" value="1"/>
</dbReference>
<keyword evidence="3 7" id="KW-0812">Transmembrane</keyword>
<dbReference type="GO" id="GO:0016020">
    <property type="term" value="C:membrane"/>
    <property type="evidence" value="ECO:0007669"/>
    <property type="project" value="UniProtKB-SubCell"/>
</dbReference>
<keyword evidence="5 7" id="KW-0472">Membrane</keyword>
<dbReference type="InterPro" id="IPR007941">
    <property type="entry name" value="DUF726"/>
</dbReference>
<feature type="compositionally biased region" description="Basic and acidic residues" evidence="6">
    <location>
        <begin position="929"/>
        <end position="954"/>
    </location>
</feature>
<feature type="compositionally biased region" description="Polar residues" evidence="6">
    <location>
        <begin position="985"/>
        <end position="1005"/>
    </location>
</feature>
<dbReference type="STRING" id="933852.A0A0C2X244"/>
<keyword evidence="9" id="KW-1185">Reference proteome</keyword>
<evidence type="ECO:0000256" key="3">
    <source>
        <dbReference type="ARBA" id="ARBA00022692"/>
    </source>
</evidence>
<feature type="compositionally biased region" description="Basic and acidic residues" evidence="6">
    <location>
        <begin position="822"/>
        <end position="831"/>
    </location>
</feature>
<evidence type="ECO:0000256" key="1">
    <source>
        <dbReference type="ARBA" id="ARBA00004141"/>
    </source>
</evidence>
<feature type="compositionally biased region" description="Pro residues" evidence="6">
    <location>
        <begin position="909"/>
        <end position="918"/>
    </location>
</feature>
<accession>A0A0C2X244</accession>
<evidence type="ECO:0000256" key="6">
    <source>
        <dbReference type="SAM" id="MobiDB-lite"/>
    </source>
</evidence>
<dbReference type="Proteomes" id="UP000054097">
    <property type="component" value="Unassembled WGS sequence"/>
</dbReference>
<feature type="region of interest" description="Disordered" evidence="6">
    <location>
        <begin position="235"/>
        <end position="288"/>
    </location>
</feature>
<feature type="region of interest" description="Disordered" evidence="6">
    <location>
        <begin position="1"/>
        <end position="28"/>
    </location>
</feature>
<feature type="compositionally biased region" description="Low complexity" evidence="6">
    <location>
        <begin position="872"/>
        <end position="884"/>
    </location>
</feature>
<feature type="region of interest" description="Disordered" evidence="6">
    <location>
        <begin position="980"/>
        <end position="1041"/>
    </location>
</feature>
<gene>
    <name evidence="8" type="ORF">M408DRAFT_326929</name>
</gene>
<feature type="region of interest" description="Disordered" evidence="6">
    <location>
        <begin position="1062"/>
        <end position="1135"/>
    </location>
</feature>
<reference evidence="8 9" key="1">
    <citation type="submission" date="2014-04" db="EMBL/GenBank/DDBJ databases">
        <authorList>
            <consortium name="DOE Joint Genome Institute"/>
            <person name="Kuo A."/>
            <person name="Zuccaro A."/>
            <person name="Kohler A."/>
            <person name="Nagy L.G."/>
            <person name="Floudas D."/>
            <person name="Copeland A."/>
            <person name="Barry K.W."/>
            <person name="Cichocki N."/>
            <person name="Veneault-Fourrey C."/>
            <person name="LaButti K."/>
            <person name="Lindquist E.A."/>
            <person name="Lipzen A."/>
            <person name="Lundell T."/>
            <person name="Morin E."/>
            <person name="Murat C."/>
            <person name="Sun H."/>
            <person name="Tunlid A."/>
            <person name="Henrissat B."/>
            <person name="Grigoriev I.V."/>
            <person name="Hibbett D.S."/>
            <person name="Martin F."/>
            <person name="Nordberg H.P."/>
            <person name="Cantor M.N."/>
            <person name="Hua S.X."/>
        </authorList>
    </citation>
    <scope>NUCLEOTIDE SEQUENCE [LARGE SCALE GENOMIC DNA]</scope>
    <source>
        <strain evidence="8 9">MAFF 305830</strain>
    </source>
</reference>
<dbReference type="PANTHER" id="PTHR17920">
    <property type="entry name" value="TRANSMEMBRANE AND COILED-COIL DOMAIN-CONTAINING PROTEIN 4 TMCO4"/>
    <property type="match status" value="1"/>
</dbReference>
<feature type="compositionally biased region" description="Acidic residues" evidence="6">
    <location>
        <begin position="252"/>
        <end position="262"/>
    </location>
</feature>
<keyword evidence="4 7" id="KW-1133">Transmembrane helix</keyword>
<feature type="compositionally biased region" description="Polar residues" evidence="6">
    <location>
        <begin position="1072"/>
        <end position="1094"/>
    </location>
</feature>
<dbReference type="EMBL" id="KN824280">
    <property type="protein sequence ID" value="KIM32323.1"/>
    <property type="molecule type" value="Genomic_DNA"/>
</dbReference>
<dbReference type="PANTHER" id="PTHR17920:SF3">
    <property type="entry name" value="TRANSMEMBRANE AND COILED-COIL DOMAIN-CONTAINING PROTEIN 4"/>
    <property type="match status" value="1"/>
</dbReference>
<dbReference type="AlphaFoldDB" id="A0A0C2X244"/>
<feature type="compositionally biased region" description="Low complexity" evidence="6">
    <location>
        <begin position="242"/>
        <end position="251"/>
    </location>
</feature>
<protein>
    <recommendedName>
        <fullName evidence="10">DUF726-domain-containing protein</fullName>
    </recommendedName>
</protein>
<evidence type="ECO:0008006" key="10">
    <source>
        <dbReference type="Google" id="ProtNLM"/>
    </source>
</evidence>
<feature type="transmembrane region" description="Helical" evidence="7">
    <location>
        <begin position="404"/>
        <end position="437"/>
    </location>
</feature>